<feature type="region of interest" description="Disordered" evidence="2">
    <location>
        <begin position="1"/>
        <end position="22"/>
    </location>
</feature>
<dbReference type="EMBL" id="JAPCXC010000093">
    <property type="protein sequence ID" value="KAJ1605624.1"/>
    <property type="molecule type" value="Genomic_DNA"/>
</dbReference>
<evidence type="ECO:0000313" key="3">
    <source>
        <dbReference type="EMBL" id="KAJ1605624.1"/>
    </source>
</evidence>
<dbReference type="AlphaFoldDB" id="A0A9D5DGI6"/>
<sequence length="577" mass="66422">MEQDSCSEFEPSSNEGVFQDGAEGSRSKMIWSEIGHIVHSNRKPQYSLSSILRRTNLFEEDLSQEEEASSGGSVPRNMLGDMMEMGGGDGSGGSRKSKTLELLQVTDIIKNVHKEEVKIYLEEIAMLRSQILELSKSQMDGIMGQFMRDSDCGEGDALETSRVEGVPTEERGVGTSLELGVEVLGPVSVLPDGGRTKLSDVSVGRVEIFPEPQTEILSTELLREREEYIKRLEDLNIEIQKQIDVRNEQFSSISIDLVRQKSLLSRESESLKRSKQSQSDLEKQLEQLLEKVSESERYYMEQSESFARERSSLSDRIQRLESEKAALNSFLADLLELTKYQVENESIFESSYLDILGSYPQDSPIWDAHPDLLEFILITNQILQPLKEFALHKKNTRLEDSETQTKSWRPKLEYQRISNIFIQSISNPQNYYEDTPINSRYISESTYKRDILPRTCHERNPDFINSLSATRFRNEINILKNQLDASKQKLKLRDLENKKLSEEISYLKNKIIRNKTYNSSISNQRLEYISNENHKLINNLKLNKLSKHENYYSSSKNKFSDENWDEIFSVIQQLKGP</sequence>
<reference evidence="3" key="1">
    <citation type="submission" date="2022-10" db="EMBL/GenBank/DDBJ databases">
        <title>Adaptive evolution leads to modifications in subtelomeric GC content in a zoonotic Cryptosporidium species.</title>
        <authorList>
            <person name="Li J."/>
            <person name="Feng Y."/>
            <person name="Xiao L."/>
        </authorList>
    </citation>
    <scope>NUCLEOTIDE SEQUENCE</scope>
    <source>
        <strain evidence="3">33844</strain>
    </source>
</reference>
<feature type="region of interest" description="Disordered" evidence="2">
    <location>
        <begin position="61"/>
        <end position="81"/>
    </location>
</feature>
<organism evidence="3">
    <name type="scientific">Cryptosporidium canis</name>
    <dbReference type="NCBI Taxonomy" id="195482"/>
    <lineage>
        <taxon>Eukaryota</taxon>
        <taxon>Sar</taxon>
        <taxon>Alveolata</taxon>
        <taxon>Apicomplexa</taxon>
        <taxon>Conoidasida</taxon>
        <taxon>Coccidia</taxon>
        <taxon>Eucoccidiorida</taxon>
        <taxon>Eimeriorina</taxon>
        <taxon>Cryptosporidiidae</taxon>
        <taxon>Cryptosporidium</taxon>
    </lineage>
</organism>
<proteinExistence type="predicted"/>
<evidence type="ECO:0000256" key="2">
    <source>
        <dbReference type="SAM" id="MobiDB-lite"/>
    </source>
</evidence>
<protein>
    <submittedName>
        <fullName evidence="3">Uncharacterized protein</fullName>
    </submittedName>
</protein>
<name>A0A9D5DGI6_9CRYT</name>
<accession>A0A9D5DGI6</accession>
<dbReference type="OrthoDB" id="343156at2759"/>
<dbReference type="Proteomes" id="UP001067231">
    <property type="component" value="Unassembled WGS sequence"/>
</dbReference>
<gene>
    <name evidence="3" type="ORF">OJ253_3078</name>
</gene>
<comment type="caution">
    <text evidence="3">The sequence shown here is derived from an EMBL/GenBank/DDBJ whole genome shotgun (WGS) entry which is preliminary data.</text>
</comment>
<evidence type="ECO:0000256" key="1">
    <source>
        <dbReference type="SAM" id="Coils"/>
    </source>
</evidence>
<feature type="coiled-coil region" evidence="1">
    <location>
        <begin position="218"/>
        <end position="337"/>
    </location>
</feature>
<keyword evidence="1" id="KW-0175">Coiled coil</keyword>